<sequence length="135" mass="15118">MTSSGGGAQLLTVMPLPLPIFCRAYTSVLCRYCPTSHILSHLANFPFRGMRDEFLHLATLKYLSFFPLLHAVSSSSLLDVISLSSLFKFFPFYQYPFSSSLFIPPTSSRLSHFHFPHFGGGAIDLATMFTFPPQE</sequence>
<proteinExistence type="predicted"/>
<name>A0A8D8Z573_9HEMI</name>
<dbReference type="EMBL" id="HBUF01416651">
    <property type="protein sequence ID" value="CAG6740001.1"/>
    <property type="molecule type" value="Transcribed_RNA"/>
</dbReference>
<dbReference type="AlphaFoldDB" id="A0A8D8Z573"/>
<evidence type="ECO:0000313" key="1">
    <source>
        <dbReference type="EMBL" id="CAG6740001.1"/>
    </source>
</evidence>
<accession>A0A8D8Z573</accession>
<reference evidence="1" key="1">
    <citation type="submission" date="2021-05" db="EMBL/GenBank/DDBJ databases">
        <authorList>
            <person name="Alioto T."/>
            <person name="Alioto T."/>
            <person name="Gomez Garrido J."/>
        </authorList>
    </citation>
    <scope>NUCLEOTIDE SEQUENCE</scope>
</reference>
<organism evidence="1">
    <name type="scientific">Cacopsylla melanoneura</name>
    <dbReference type="NCBI Taxonomy" id="428564"/>
    <lineage>
        <taxon>Eukaryota</taxon>
        <taxon>Metazoa</taxon>
        <taxon>Ecdysozoa</taxon>
        <taxon>Arthropoda</taxon>
        <taxon>Hexapoda</taxon>
        <taxon>Insecta</taxon>
        <taxon>Pterygota</taxon>
        <taxon>Neoptera</taxon>
        <taxon>Paraneoptera</taxon>
        <taxon>Hemiptera</taxon>
        <taxon>Sternorrhyncha</taxon>
        <taxon>Psylloidea</taxon>
        <taxon>Psyllidae</taxon>
        <taxon>Psyllinae</taxon>
        <taxon>Cacopsylla</taxon>
    </lineage>
</organism>
<protein>
    <submittedName>
        <fullName evidence="1">Uncharacterized protein</fullName>
    </submittedName>
</protein>